<feature type="compositionally biased region" description="Low complexity" evidence="1">
    <location>
        <begin position="108"/>
        <end position="119"/>
    </location>
</feature>
<protein>
    <recommendedName>
        <fullName evidence="4">Polyhydroxyalkanoate synthesis regulator phasin</fullName>
    </recommendedName>
</protein>
<dbReference type="EMBL" id="WXEY01000002">
    <property type="protein sequence ID" value="MZP28738.1"/>
    <property type="molecule type" value="Genomic_DNA"/>
</dbReference>
<proteinExistence type="predicted"/>
<gene>
    <name evidence="2" type="ORF">GTO91_03310</name>
</gene>
<name>A0A845L4P4_9FIRM</name>
<comment type="caution">
    <text evidence="2">The sequence shown here is derived from an EMBL/GenBank/DDBJ whole genome shotgun (WGS) entry which is preliminary data.</text>
</comment>
<evidence type="ECO:0000313" key="2">
    <source>
        <dbReference type="EMBL" id="MZP28738.1"/>
    </source>
</evidence>
<dbReference type="Proteomes" id="UP000463470">
    <property type="component" value="Unassembled WGS sequence"/>
</dbReference>
<accession>A0A845L4P4</accession>
<dbReference type="PANTHER" id="PTHR38664:SF1">
    <property type="entry name" value="SLR0058 PROTEIN"/>
    <property type="match status" value="1"/>
</dbReference>
<organism evidence="2 3">
    <name type="scientific">Heliomicrobium undosum</name>
    <dbReference type="NCBI Taxonomy" id="121734"/>
    <lineage>
        <taxon>Bacteria</taxon>
        <taxon>Bacillati</taxon>
        <taxon>Bacillota</taxon>
        <taxon>Clostridia</taxon>
        <taxon>Eubacteriales</taxon>
        <taxon>Heliobacteriaceae</taxon>
        <taxon>Heliomicrobium</taxon>
    </lineage>
</organism>
<dbReference type="RefSeq" id="WP_161254790.1">
    <property type="nucleotide sequence ID" value="NZ_WXEY01000002.1"/>
</dbReference>
<dbReference type="AlphaFoldDB" id="A0A845L4P4"/>
<sequence>MLDIVRKALLAGLGAVTLTKERAEVIVDELVKKGEMSKEEASKIIEELLEKSKEQREVVSDTFKSEFGRLRNDFGFVTRKEFDALEARIAAIEEKLGIQPKQEVVIDAEPAPAEAPAAETTEEKAE</sequence>
<dbReference type="OrthoDB" id="2112578at2"/>
<evidence type="ECO:0000256" key="1">
    <source>
        <dbReference type="SAM" id="MobiDB-lite"/>
    </source>
</evidence>
<dbReference type="InterPro" id="IPR008769">
    <property type="entry name" value="PhaF_PhaI"/>
</dbReference>
<keyword evidence="3" id="KW-1185">Reference proteome</keyword>
<reference evidence="2 3" key="1">
    <citation type="submission" date="2020-01" db="EMBL/GenBank/DDBJ databases">
        <title>Whole-genome sequence of Heliobacterium undosum DSM 13378.</title>
        <authorList>
            <person name="Kyndt J.A."/>
            <person name="Meyer T.E."/>
        </authorList>
    </citation>
    <scope>NUCLEOTIDE SEQUENCE [LARGE SCALE GENOMIC DNA]</scope>
    <source>
        <strain evidence="2 3">DSM 13378</strain>
    </source>
</reference>
<feature type="region of interest" description="Disordered" evidence="1">
    <location>
        <begin position="107"/>
        <end position="126"/>
    </location>
</feature>
<evidence type="ECO:0008006" key="4">
    <source>
        <dbReference type="Google" id="ProtNLM"/>
    </source>
</evidence>
<dbReference type="PANTHER" id="PTHR38664">
    <property type="entry name" value="SLR0058 PROTEIN"/>
    <property type="match status" value="1"/>
</dbReference>
<evidence type="ECO:0000313" key="3">
    <source>
        <dbReference type="Proteomes" id="UP000463470"/>
    </source>
</evidence>
<dbReference type="NCBIfam" id="NF047773">
    <property type="entry name" value="phas_rel_Lepto"/>
    <property type="match status" value="1"/>
</dbReference>